<dbReference type="Proteomes" id="UP000024635">
    <property type="component" value="Unassembled WGS sequence"/>
</dbReference>
<organism evidence="1 2">
    <name type="scientific">Ancylostoma ceylanicum</name>
    <dbReference type="NCBI Taxonomy" id="53326"/>
    <lineage>
        <taxon>Eukaryota</taxon>
        <taxon>Metazoa</taxon>
        <taxon>Ecdysozoa</taxon>
        <taxon>Nematoda</taxon>
        <taxon>Chromadorea</taxon>
        <taxon>Rhabditida</taxon>
        <taxon>Rhabditina</taxon>
        <taxon>Rhabditomorpha</taxon>
        <taxon>Strongyloidea</taxon>
        <taxon>Ancylostomatidae</taxon>
        <taxon>Ancylostomatinae</taxon>
        <taxon>Ancylostoma</taxon>
    </lineage>
</organism>
<dbReference type="EMBL" id="JARK01001378">
    <property type="protein sequence ID" value="EYC13937.1"/>
    <property type="molecule type" value="Genomic_DNA"/>
</dbReference>
<comment type="caution">
    <text evidence="1">The sequence shown here is derived from an EMBL/GenBank/DDBJ whole genome shotgun (WGS) entry which is preliminary data.</text>
</comment>
<evidence type="ECO:0000313" key="2">
    <source>
        <dbReference type="Proteomes" id="UP000024635"/>
    </source>
</evidence>
<keyword evidence="2" id="KW-1185">Reference proteome</keyword>
<protein>
    <submittedName>
        <fullName evidence="1">Uncharacterized protein</fullName>
    </submittedName>
</protein>
<reference evidence="2" key="1">
    <citation type="journal article" date="2015" name="Nat. Genet.">
        <title>The genome and transcriptome of the zoonotic hookworm Ancylostoma ceylanicum identify infection-specific gene families.</title>
        <authorList>
            <person name="Schwarz E.M."/>
            <person name="Hu Y."/>
            <person name="Antoshechkin I."/>
            <person name="Miller M.M."/>
            <person name="Sternberg P.W."/>
            <person name="Aroian R.V."/>
        </authorList>
    </citation>
    <scope>NUCLEOTIDE SEQUENCE</scope>
    <source>
        <strain evidence="2">HY135</strain>
    </source>
</reference>
<gene>
    <name evidence="1" type="primary">Acey_s0042.g612</name>
    <name evidence="1" type="ORF">Y032_0042g612</name>
</gene>
<dbReference type="AlphaFoldDB" id="A0A016UGI1"/>
<sequence>MPDASHMTELITTSSFILHVRRKDGESRFGNAIVVQDRRQKLSSTTALLEQCDGSLETRAGACSGSCFTPVFPYRTTVALHEKKDLPRN</sequence>
<name>A0A016UGI1_9BILA</name>
<accession>A0A016UGI1</accession>
<evidence type="ECO:0000313" key="1">
    <source>
        <dbReference type="EMBL" id="EYC13937.1"/>
    </source>
</evidence>
<proteinExistence type="predicted"/>